<comment type="caution">
    <text evidence="4">The sequence shown here is derived from an EMBL/GenBank/DDBJ whole genome shotgun (WGS) entry which is preliminary data.</text>
</comment>
<dbReference type="InterPro" id="IPR020816">
    <property type="entry name" value="Histone-like_DNA-bd_CS"/>
</dbReference>
<evidence type="ECO:0000313" key="5">
    <source>
        <dbReference type="Proteomes" id="UP000265581"/>
    </source>
</evidence>
<dbReference type="CDD" id="cd13831">
    <property type="entry name" value="HU"/>
    <property type="match status" value="1"/>
</dbReference>
<dbReference type="OrthoDB" id="9799835at2"/>
<evidence type="ECO:0000256" key="3">
    <source>
        <dbReference type="RuleBase" id="RU003939"/>
    </source>
</evidence>
<dbReference type="Gene3D" id="4.10.520.10">
    <property type="entry name" value="IHF-like DNA-binding proteins"/>
    <property type="match status" value="1"/>
</dbReference>
<keyword evidence="5" id="KW-1185">Reference proteome</keyword>
<dbReference type="InterPro" id="IPR000119">
    <property type="entry name" value="Hist_DNA-bd"/>
</dbReference>
<evidence type="ECO:0000313" key="4">
    <source>
        <dbReference type="EMBL" id="REK68936.1"/>
    </source>
</evidence>
<keyword evidence="1" id="KW-0226">DNA condensation</keyword>
<protein>
    <submittedName>
        <fullName evidence="4">HU family DNA-binding protein</fullName>
    </submittedName>
</protein>
<dbReference type="EMBL" id="QUBR01000003">
    <property type="protein sequence ID" value="REK68936.1"/>
    <property type="molecule type" value="Genomic_DNA"/>
</dbReference>
<name>A0A371P0R6_9ACTN</name>
<keyword evidence="2 4" id="KW-0238">DNA-binding</keyword>
<dbReference type="PROSITE" id="PS00045">
    <property type="entry name" value="HISTONE_LIKE"/>
    <property type="match status" value="1"/>
</dbReference>
<dbReference type="GO" id="GO:0030527">
    <property type="term" value="F:structural constituent of chromatin"/>
    <property type="evidence" value="ECO:0007669"/>
    <property type="project" value="InterPro"/>
</dbReference>
<dbReference type="InterPro" id="IPR010992">
    <property type="entry name" value="IHF-like_DNA-bd_dom_sf"/>
</dbReference>
<evidence type="ECO:0000256" key="2">
    <source>
        <dbReference type="ARBA" id="ARBA00023125"/>
    </source>
</evidence>
<evidence type="ECO:0000256" key="1">
    <source>
        <dbReference type="ARBA" id="ARBA00023067"/>
    </source>
</evidence>
<dbReference type="Pfam" id="PF00216">
    <property type="entry name" value="Bac_DNA_binding"/>
    <property type="match status" value="1"/>
</dbReference>
<sequence length="92" mass="9457">MNKNELIAHVADKTGSSKTDASAALDAVLDGIADQLADGNQVVLSGFGTFETRERAARTGRNPQTGESIDIAASTSAAFKPAAALKRRVAGN</sequence>
<dbReference type="PANTHER" id="PTHR33175:SF3">
    <property type="entry name" value="DNA-BINDING PROTEIN HU-BETA"/>
    <property type="match status" value="1"/>
</dbReference>
<organism evidence="4 5">
    <name type="scientific">Aeromicrobium endophyticum</name>
    <dbReference type="NCBI Taxonomy" id="2292704"/>
    <lineage>
        <taxon>Bacteria</taxon>
        <taxon>Bacillati</taxon>
        <taxon>Actinomycetota</taxon>
        <taxon>Actinomycetes</taxon>
        <taxon>Propionibacteriales</taxon>
        <taxon>Nocardioidaceae</taxon>
        <taxon>Aeromicrobium</taxon>
    </lineage>
</organism>
<dbReference type="PRINTS" id="PR01727">
    <property type="entry name" value="DNABINDINGHU"/>
</dbReference>
<dbReference type="GO" id="GO:0003677">
    <property type="term" value="F:DNA binding"/>
    <property type="evidence" value="ECO:0007669"/>
    <property type="project" value="UniProtKB-KW"/>
</dbReference>
<dbReference type="RefSeq" id="WP_119705858.1">
    <property type="nucleotide sequence ID" value="NZ_JBHSOI010000001.1"/>
</dbReference>
<gene>
    <name evidence="4" type="ORF">DX116_18925</name>
</gene>
<dbReference type="PANTHER" id="PTHR33175">
    <property type="entry name" value="DNA-BINDING PROTEIN HU"/>
    <property type="match status" value="1"/>
</dbReference>
<dbReference type="AlphaFoldDB" id="A0A371P0R6"/>
<dbReference type="SMART" id="SM00411">
    <property type="entry name" value="BHL"/>
    <property type="match status" value="1"/>
</dbReference>
<proteinExistence type="inferred from homology"/>
<dbReference type="SUPFAM" id="SSF47729">
    <property type="entry name" value="IHF-like DNA-binding proteins"/>
    <property type="match status" value="1"/>
</dbReference>
<comment type="similarity">
    <text evidence="3">Belongs to the bacterial histone-like protein family.</text>
</comment>
<dbReference type="Proteomes" id="UP000265581">
    <property type="component" value="Unassembled WGS sequence"/>
</dbReference>
<reference evidence="4 5" key="1">
    <citation type="submission" date="2018-08" db="EMBL/GenBank/DDBJ databases">
        <title>Aeromicrobium sp. M2KJ-4, whole genome shotgun sequence.</title>
        <authorList>
            <person name="Tuo L."/>
        </authorList>
    </citation>
    <scope>NUCLEOTIDE SEQUENCE [LARGE SCALE GENOMIC DNA]</scope>
    <source>
        <strain evidence="4 5">M2KJ-4</strain>
    </source>
</reference>
<dbReference type="GO" id="GO:0030261">
    <property type="term" value="P:chromosome condensation"/>
    <property type="evidence" value="ECO:0007669"/>
    <property type="project" value="UniProtKB-KW"/>
</dbReference>
<accession>A0A371P0R6</accession>